<feature type="active site" evidence="9">
    <location>
        <position position="118"/>
    </location>
</feature>
<keyword evidence="2 9" id="KW-1003">Cell membrane</keyword>
<evidence type="ECO:0000256" key="10">
    <source>
        <dbReference type="RuleBase" id="RU004181"/>
    </source>
</evidence>
<comment type="function">
    <text evidence="9">This protein specifically catalyzes the removal of signal peptides from prolipoproteins.</text>
</comment>
<evidence type="ECO:0000256" key="1">
    <source>
        <dbReference type="ARBA" id="ARBA00006139"/>
    </source>
</evidence>
<keyword evidence="7 9" id="KW-1133">Transmembrane helix</keyword>
<dbReference type="Proteomes" id="UP000231542">
    <property type="component" value="Unassembled WGS sequence"/>
</dbReference>
<proteinExistence type="inferred from homology"/>
<dbReference type="Pfam" id="PF01252">
    <property type="entry name" value="Peptidase_A8"/>
    <property type="match status" value="1"/>
</dbReference>
<reference evidence="11 12" key="1">
    <citation type="submission" date="2017-09" db="EMBL/GenBank/DDBJ databases">
        <title>Depth-based differentiation of microbial function through sediment-hosted aquifers and enrichment of novel symbionts in the deep terrestrial subsurface.</title>
        <authorList>
            <person name="Probst A.J."/>
            <person name="Ladd B."/>
            <person name="Jarett J.K."/>
            <person name="Geller-Mcgrath D.E."/>
            <person name="Sieber C.M."/>
            <person name="Emerson J.B."/>
            <person name="Anantharaman K."/>
            <person name="Thomas B.C."/>
            <person name="Malmstrom R."/>
            <person name="Stieglmeier M."/>
            <person name="Klingl A."/>
            <person name="Woyke T."/>
            <person name="Ryan C.M."/>
            <person name="Banfield J.F."/>
        </authorList>
    </citation>
    <scope>NUCLEOTIDE SEQUENCE [LARGE SCALE GENOMIC DNA]</scope>
    <source>
        <strain evidence="11">CG08_land_8_20_14_0_20_40_16</strain>
    </source>
</reference>
<feature type="transmembrane region" description="Helical" evidence="9">
    <location>
        <begin position="61"/>
        <end position="81"/>
    </location>
</feature>
<comment type="pathway">
    <text evidence="9">Protein modification; lipoprotein biosynthesis (signal peptide cleavage).</text>
</comment>
<comment type="subcellular location">
    <subcellularLocation>
        <location evidence="9">Cell membrane</location>
        <topology evidence="9">Multi-pass membrane protein</topology>
    </subcellularLocation>
</comment>
<dbReference type="GO" id="GO:0006508">
    <property type="term" value="P:proteolysis"/>
    <property type="evidence" value="ECO:0007669"/>
    <property type="project" value="UniProtKB-KW"/>
</dbReference>
<keyword evidence="6 9" id="KW-0378">Hydrolase</keyword>
<dbReference type="PANTHER" id="PTHR33695:SF1">
    <property type="entry name" value="LIPOPROTEIN SIGNAL PEPTIDASE"/>
    <property type="match status" value="1"/>
</dbReference>
<feature type="transmembrane region" description="Helical" evidence="9">
    <location>
        <begin position="7"/>
        <end position="25"/>
    </location>
</feature>
<evidence type="ECO:0000256" key="7">
    <source>
        <dbReference type="ARBA" id="ARBA00022989"/>
    </source>
</evidence>
<comment type="catalytic activity">
    <reaction evidence="9">
        <text>Release of signal peptides from bacterial membrane prolipoproteins. Hydrolyzes -Xaa-Yaa-Zaa-|-(S,diacylglyceryl)Cys-, in which Xaa is hydrophobic (preferably Leu), and Yaa (Ala or Ser) and Zaa (Gly or Ala) have small, neutral side chains.</text>
        <dbReference type="EC" id="3.4.23.36"/>
    </reaction>
</comment>
<comment type="similarity">
    <text evidence="1 9 10">Belongs to the peptidase A8 family.</text>
</comment>
<feature type="active site" evidence="9">
    <location>
        <position position="132"/>
    </location>
</feature>
<keyword evidence="4 9" id="KW-0812">Transmembrane</keyword>
<protein>
    <recommendedName>
        <fullName evidence="9">Lipoprotein signal peptidase</fullName>
        <ecNumber evidence="9">3.4.23.36</ecNumber>
    </recommendedName>
    <alternativeName>
        <fullName evidence="9">Prolipoprotein signal peptidase</fullName>
    </alternativeName>
    <alternativeName>
        <fullName evidence="9">Signal peptidase II</fullName>
        <shortName evidence="9">SPase II</shortName>
    </alternativeName>
</protein>
<dbReference type="PANTHER" id="PTHR33695">
    <property type="entry name" value="LIPOPROTEIN SIGNAL PEPTIDASE"/>
    <property type="match status" value="1"/>
</dbReference>
<dbReference type="UniPathway" id="UPA00665"/>
<organism evidence="11 12">
    <name type="scientific">Candidatus Kerfeldbacteria bacterium CG08_land_8_20_14_0_20_40_16</name>
    <dbReference type="NCBI Taxonomy" id="2014244"/>
    <lineage>
        <taxon>Bacteria</taxon>
        <taxon>Candidatus Kerfeldiibacteriota</taxon>
    </lineage>
</organism>
<evidence type="ECO:0000256" key="3">
    <source>
        <dbReference type="ARBA" id="ARBA00022670"/>
    </source>
</evidence>
<feature type="transmembrane region" description="Helical" evidence="9">
    <location>
        <begin position="93"/>
        <end position="112"/>
    </location>
</feature>
<comment type="caution">
    <text evidence="11">The sequence shown here is derived from an EMBL/GenBank/DDBJ whole genome shotgun (WGS) entry which is preliminary data.</text>
</comment>
<dbReference type="GO" id="GO:0005886">
    <property type="term" value="C:plasma membrane"/>
    <property type="evidence" value="ECO:0007669"/>
    <property type="project" value="UniProtKB-SubCell"/>
</dbReference>
<name>A0A2H0YXG0_9BACT</name>
<keyword evidence="8 9" id="KW-0472">Membrane</keyword>
<evidence type="ECO:0000313" key="12">
    <source>
        <dbReference type="Proteomes" id="UP000231542"/>
    </source>
</evidence>
<dbReference type="NCBIfam" id="TIGR00077">
    <property type="entry name" value="lspA"/>
    <property type="match status" value="1"/>
</dbReference>
<feature type="transmembrane region" description="Helical" evidence="9">
    <location>
        <begin position="124"/>
        <end position="147"/>
    </location>
</feature>
<accession>A0A2H0YXG0</accession>
<sequence length="156" mass="18201">MKKTTKNFILINLGIFFLFLVDRFSKWYAVSFLGEEQHYVFLKFFRIKLYLNEGIAFSVSFYQPLIYLINISILLILFAFLRKEYLNKNKTAIVGLTLIIVGAISNLLDRLVQGAVIDFINLRVLPIFNFADLMIVSGVFVLVFKLFPIKQHEKIH</sequence>
<evidence type="ECO:0000256" key="8">
    <source>
        <dbReference type="ARBA" id="ARBA00023136"/>
    </source>
</evidence>
<dbReference type="AlphaFoldDB" id="A0A2H0YXG0"/>
<evidence type="ECO:0000256" key="4">
    <source>
        <dbReference type="ARBA" id="ARBA00022692"/>
    </source>
</evidence>
<dbReference type="PRINTS" id="PR00781">
    <property type="entry name" value="LIPOSIGPTASE"/>
</dbReference>
<dbReference type="EC" id="3.4.23.36" evidence="9"/>
<keyword evidence="3 9" id="KW-0645">Protease</keyword>
<evidence type="ECO:0000256" key="2">
    <source>
        <dbReference type="ARBA" id="ARBA00022475"/>
    </source>
</evidence>
<gene>
    <name evidence="9 11" type="primary">lspA</name>
    <name evidence="11" type="ORF">COT24_03560</name>
</gene>
<evidence type="ECO:0000256" key="6">
    <source>
        <dbReference type="ARBA" id="ARBA00022801"/>
    </source>
</evidence>
<evidence type="ECO:0000256" key="9">
    <source>
        <dbReference type="HAMAP-Rule" id="MF_00161"/>
    </source>
</evidence>
<dbReference type="InterPro" id="IPR001872">
    <property type="entry name" value="Peptidase_A8"/>
</dbReference>
<dbReference type="EMBL" id="PEXU01000043">
    <property type="protein sequence ID" value="PIS42422.1"/>
    <property type="molecule type" value="Genomic_DNA"/>
</dbReference>
<evidence type="ECO:0000313" key="11">
    <source>
        <dbReference type="EMBL" id="PIS42422.1"/>
    </source>
</evidence>
<dbReference type="GO" id="GO:0004190">
    <property type="term" value="F:aspartic-type endopeptidase activity"/>
    <property type="evidence" value="ECO:0007669"/>
    <property type="project" value="UniProtKB-UniRule"/>
</dbReference>
<evidence type="ECO:0000256" key="5">
    <source>
        <dbReference type="ARBA" id="ARBA00022750"/>
    </source>
</evidence>
<dbReference type="HAMAP" id="MF_00161">
    <property type="entry name" value="LspA"/>
    <property type="match status" value="1"/>
</dbReference>
<keyword evidence="5 9" id="KW-0064">Aspartyl protease</keyword>